<evidence type="ECO:0000256" key="4">
    <source>
        <dbReference type="ARBA" id="ARBA00022692"/>
    </source>
</evidence>
<evidence type="ECO:0000256" key="3">
    <source>
        <dbReference type="ARBA" id="ARBA00022475"/>
    </source>
</evidence>
<organism evidence="8 9">
    <name type="scientific">Umezawaea tangerina</name>
    <dbReference type="NCBI Taxonomy" id="84725"/>
    <lineage>
        <taxon>Bacteria</taxon>
        <taxon>Bacillati</taxon>
        <taxon>Actinomycetota</taxon>
        <taxon>Actinomycetes</taxon>
        <taxon>Pseudonocardiales</taxon>
        <taxon>Pseudonocardiaceae</taxon>
        <taxon>Umezawaea</taxon>
    </lineage>
</organism>
<name>A0A2T0SC74_9PSEU</name>
<proteinExistence type="inferred from homology"/>
<dbReference type="EMBL" id="PVTF01000023">
    <property type="protein sequence ID" value="PRY30923.1"/>
    <property type="molecule type" value="Genomic_DNA"/>
</dbReference>
<keyword evidence="3" id="KW-1003">Cell membrane</keyword>
<comment type="similarity">
    <text evidence="2">Belongs to the UPF0410 family.</text>
</comment>
<keyword evidence="4 7" id="KW-0812">Transmembrane</keyword>
<keyword evidence="5 7" id="KW-1133">Transmembrane helix</keyword>
<dbReference type="GO" id="GO:0005886">
    <property type="term" value="C:plasma membrane"/>
    <property type="evidence" value="ECO:0007669"/>
    <property type="project" value="UniProtKB-SubCell"/>
</dbReference>
<comment type="caution">
    <text evidence="8">The sequence shown here is derived from an EMBL/GenBank/DDBJ whole genome shotgun (WGS) entry which is preliminary data.</text>
</comment>
<feature type="transmembrane region" description="Helical" evidence="7">
    <location>
        <begin position="66"/>
        <end position="85"/>
    </location>
</feature>
<evidence type="ECO:0000256" key="1">
    <source>
        <dbReference type="ARBA" id="ARBA00004651"/>
    </source>
</evidence>
<evidence type="ECO:0000313" key="8">
    <source>
        <dbReference type="EMBL" id="PRY30923.1"/>
    </source>
</evidence>
<feature type="transmembrane region" description="Helical" evidence="7">
    <location>
        <begin position="6"/>
        <end position="24"/>
    </location>
</feature>
<dbReference type="InterPro" id="IPR007341">
    <property type="entry name" value="Transgly_assoc"/>
</dbReference>
<sequence>MSIGSVIGALVIGLVLGVLGKLVAPGKQGIPIWLTIVVGIVAAFLGTFVARIFGVVDTPGIDWIELLVQIALAAVGVTLAAGIYGKQAH</sequence>
<protein>
    <recommendedName>
        <fullName evidence="10">Membrane protein YeaQ/YmgE (Transglycosylase-associated protein family)</fullName>
    </recommendedName>
</protein>
<evidence type="ECO:0000313" key="9">
    <source>
        <dbReference type="Proteomes" id="UP000239494"/>
    </source>
</evidence>
<gene>
    <name evidence="8" type="ORF">CLV43_12325</name>
</gene>
<keyword evidence="6 7" id="KW-0472">Membrane</keyword>
<reference evidence="8 9" key="1">
    <citation type="submission" date="2018-03" db="EMBL/GenBank/DDBJ databases">
        <title>Genomic Encyclopedia of Archaeal and Bacterial Type Strains, Phase II (KMG-II): from individual species to whole genera.</title>
        <authorList>
            <person name="Goeker M."/>
        </authorList>
    </citation>
    <scope>NUCLEOTIDE SEQUENCE [LARGE SCALE GENOMIC DNA]</scope>
    <source>
        <strain evidence="8 9">DSM 44720</strain>
    </source>
</reference>
<dbReference type="OrthoDB" id="3483802at2"/>
<dbReference type="Proteomes" id="UP000239494">
    <property type="component" value="Unassembled WGS sequence"/>
</dbReference>
<evidence type="ECO:0000256" key="7">
    <source>
        <dbReference type="SAM" id="Phobius"/>
    </source>
</evidence>
<evidence type="ECO:0008006" key="10">
    <source>
        <dbReference type="Google" id="ProtNLM"/>
    </source>
</evidence>
<feature type="transmembrane region" description="Helical" evidence="7">
    <location>
        <begin position="31"/>
        <end position="54"/>
    </location>
</feature>
<accession>A0A2T0SC74</accession>
<evidence type="ECO:0000256" key="5">
    <source>
        <dbReference type="ARBA" id="ARBA00022989"/>
    </source>
</evidence>
<keyword evidence="9" id="KW-1185">Reference proteome</keyword>
<comment type="subcellular location">
    <subcellularLocation>
        <location evidence="1">Cell membrane</location>
        <topology evidence="1">Multi-pass membrane protein</topology>
    </subcellularLocation>
</comment>
<dbReference type="RefSeq" id="WP_106196603.1">
    <property type="nucleotide sequence ID" value="NZ_PVTF01000023.1"/>
</dbReference>
<dbReference type="AlphaFoldDB" id="A0A2T0SC74"/>
<dbReference type="PANTHER" id="PTHR33884:SF3">
    <property type="entry name" value="UPF0410 PROTEIN YMGE"/>
    <property type="match status" value="1"/>
</dbReference>
<evidence type="ECO:0000256" key="6">
    <source>
        <dbReference type="ARBA" id="ARBA00023136"/>
    </source>
</evidence>
<dbReference type="PANTHER" id="PTHR33884">
    <property type="entry name" value="UPF0410 PROTEIN YMGE"/>
    <property type="match status" value="1"/>
</dbReference>
<evidence type="ECO:0000256" key="2">
    <source>
        <dbReference type="ARBA" id="ARBA00011006"/>
    </source>
</evidence>